<evidence type="ECO:0000313" key="3">
    <source>
        <dbReference type="Proteomes" id="UP000266841"/>
    </source>
</evidence>
<feature type="non-terminal residue" evidence="2">
    <location>
        <position position="1"/>
    </location>
</feature>
<gene>
    <name evidence="2" type="ORF">THAOC_26117</name>
</gene>
<accession>K0RMD8</accession>
<feature type="compositionally biased region" description="Basic residues" evidence="1">
    <location>
        <begin position="35"/>
        <end position="53"/>
    </location>
</feature>
<comment type="caution">
    <text evidence="2">The sequence shown here is derived from an EMBL/GenBank/DDBJ whole genome shotgun (WGS) entry which is preliminary data.</text>
</comment>
<feature type="compositionally biased region" description="Basic and acidic residues" evidence="1">
    <location>
        <begin position="54"/>
        <end position="66"/>
    </location>
</feature>
<evidence type="ECO:0000313" key="2">
    <source>
        <dbReference type="EMBL" id="EJK54275.1"/>
    </source>
</evidence>
<organism evidence="2 3">
    <name type="scientific">Thalassiosira oceanica</name>
    <name type="common">Marine diatom</name>
    <dbReference type="NCBI Taxonomy" id="159749"/>
    <lineage>
        <taxon>Eukaryota</taxon>
        <taxon>Sar</taxon>
        <taxon>Stramenopiles</taxon>
        <taxon>Ochrophyta</taxon>
        <taxon>Bacillariophyta</taxon>
        <taxon>Coscinodiscophyceae</taxon>
        <taxon>Thalassiosirophycidae</taxon>
        <taxon>Thalassiosirales</taxon>
        <taxon>Thalassiosiraceae</taxon>
        <taxon>Thalassiosira</taxon>
    </lineage>
</organism>
<feature type="compositionally biased region" description="Basic and acidic residues" evidence="1">
    <location>
        <begin position="14"/>
        <end position="34"/>
    </location>
</feature>
<dbReference type="Proteomes" id="UP000266841">
    <property type="component" value="Unassembled WGS sequence"/>
</dbReference>
<protein>
    <submittedName>
        <fullName evidence="2">Uncharacterized protein</fullName>
    </submittedName>
</protein>
<dbReference type="EMBL" id="AGNL01036077">
    <property type="protein sequence ID" value="EJK54275.1"/>
    <property type="molecule type" value="Genomic_DNA"/>
</dbReference>
<keyword evidence="3" id="KW-1185">Reference proteome</keyword>
<evidence type="ECO:0000256" key="1">
    <source>
        <dbReference type="SAM" id="MobiDB-lite"/>
    </source>
</evidence>
<proteinExistence type="predicted"/>
<reference evidence="2 3" key="1">
    <citation type="journal article" date="2012" name="Genome Biol.">
        <title>Genome and low-iron response of an oceanic diatom adapted to chronic iron limitation.</title>
        <authorList>
            <person name="Lommer M."/>
            <person name="Specht M."/>
            <person name="Roy A.S."/>
            <person name="Kraemer L."/>
            <person name="Andreson R."/>
            <person name="Gutowska M.A."/>
            <person name="Wolf J."/>
            <person name="Bergner S.V."/>
            <person name="Schilhabel M.B."/>
            <person name="Klostermeier U.C."/>
            <person name="Beiko R.G."/>
            <person name="Rosenstiel P."/>
            <person name="Hippler M."/>
            <person name="Laroche J."/>
        </authorList>
    </citation>
    <scope>NUCLEOTIDE SEQUENCE [LARGE SCALE GENOMIC DNA]</scope>
    <source>
        <strain evidence="2 3">CCMP1005</strain>
    </source>
</reference>
<dbReference type="AlphaFoldDB" id="K0RMD8"/>
<name>K0RMD8_THAOC</name>
<feature type="region of interest" description="Disordered" evidence="1">
    <location>
        <begin position="1"/>
        <end position="77"/>
    </location>
</feature>
<sequence>EEQGRRAATFNGEDFGKTADEPPGEKKSHVDPRPGSHRHLPLPHPRRGPARARLRVEAHRPALEGQRRHRQRRRDHLDDQHVALLAVRVDAPVAPPDQAGVRGVELSWKAKGRFNGREGGYSSRRERERNMDGMIEGETQCGATGGVRNTPRYCHFASDVIGDGTEAVVGQFEAAQPGVDSSGA</sequence>